<gene>
    <name evidence="1" type="ORF">SAMN04487864_1059</name>
</gene>
<accession>A0A1G6KMS1</accession>
<sequence>MSRVEELMKTQSWVVDILPARVPKGSRGQYFAIEKHFLKEQLANIKQKHVNVILKLNCYMDISVDEEINPFPERIKSIMNERSVFIITGNSMILSEPDDTHMTIFNPDDVLLDLFKTISAGEGLFVWKP</sequence>
<organism evidence="1 2">
    <name type="scientific">Succiniclasticum ruminis</name>
    <dbReference type="NCBI Taxonomy" id="40841"/>
    <lineage>
        <taxon>Bacteria</taxon>
        <taxon>Bacillati</taxon>
        <taxon>Bacillota</taxon>
        <taxon>Negativicutes</taxon>
        <taxon>Acidaminococcales</taxon>
        <taxon>Acidaminococcaceae</taxon>
        <taxon>Succiniclasticum</taxon>
    </lineage>
</organism>
<dbReference type="EMBL" id="FMYW01000005">
    <property type="protein sequence ID" value="SDC32412.1"/>
    <property type="molecule type" value="Genomic_DNA"/>
</dbReference>
<proteinExistence type="predicted"/>
<keyword evidence="2" id="KW-1185">Reference proteome</keyword>
<dbReference type="OrthoDB" id="1821208at2"/>
<dbReference type="Proteomes" id="UP000198943">
    <property type="component" value="Unassembled WGS sequence"/>
</dbReference>
<name>A0A1G6KMS1_9FIRM</name>
<reference evidence="2" key="1">
    <citation type="submission" date="2016-10" db="EMBL/GenBank/DDBJ databases">
        <authorList>
            <person name="Varghese N."/>
            <person name="Submissions S."/>
        </authorList>
    </citation>
    <scope>NUCLEOTIDE SEQUENCE [LARGE SCALE GENOMIC DNA]</scope>
    <source>
        <strain evidence="2">DSM 11005</strain>
    </source>
</reference>
<dbReference type="AlphaFoldDB" id="A0A1G6KMS1"/>
<protein>
    <submittedName>
        <fullName evidence="1">Uncharacterized protein</fullName>
    </submittedName>
</protein>
<dbReference type="RefSeq" id="WP_093729951.1">
    <property type="nucleotide sequence ID" value="NZ_FMYW01000005.1"/>
</dbReference>
<evidence type="ECO:0000313" key="1">
    <source>
        <dbReference type="EMBL" id="SDC32412.1"/>
    </source>
</evidence>
<evidence type="ECO:0000313" key="2">
    <source>
        <dbReference type="Proteomes" id="UP000198943"/>
    </source>
</evidence>